<dbReference type="EMBL" id="JAGIOE010000001">
    <property type="protein sequence ID" value="MBP2375214.1"/>
    <property type="molecule type" value="Genomic_DNA"/>
</dbReference>
<accession>A0ABS4WG79</accession>
<organism evidence="1 2">
    <name type="scientific">Paeniglutamicibacter psychrophenolicus</name>
    <dbReference type="NCBI Taxonomy" id="257454"/>
    <lineage>
        <taxon>Bacteria</taxon>
        <taxon>Bacillati</taxon>
        <taxon>Actinomycetota</taxon>
        <taxon>Actinomycetes</taxon>
        <taxon>Micrococcales</taxon>
        <taxon>Micrococcaceae</taxon>
        <taxon>Paeniglutamicibacter</taxon>
    </lineage>
</organism>
<dbReference type="NCBIfam" id="TIGR03083">
    <property type="entry name" value="maleylpyruvate isomerase family mycothiol-dependent enzyme"/>
    <property type="match status" value="1"/>
</dbReference>
<reference evidence="1 2" key="1">
    <citation type="submission" date="2021-03" db="EMBL/GenBank/DDBJ databases">
        <title>Sequencing the genomes of 1000 actinobacteria strains.</title>
        <authorList>
            <person name="Klenk H.-P."/>
        </authorList>
    </citation>
    <scope>NUCLEOTIDE SEQUENCE [LARGE SCALE GENOMIC DNA]</scope>
    <source>
        <strain evidence="1 2">DSM 15454</strain>
    </source>
</reference>
<dbReference type="RefSeq" id="WP_209908568.1">
    <property type="nucleotide sequence ID" value="NZ_BAAAMI010000008.1"/>
</dbReference>
<comment type="caution">
    <text evidence="1">The sequence shown here is derived from an EMBL/GenBank/DDBJ whole genome shotgun (WGS) entry which is preliminary data.</text>
</comment>
<dbReference type="Proteomes" id="UP000766570">
    <property type="component" value="Unassembled WGS sequence"/>
</dbReference>
<sequence>MHFVPASREVLAEVLLAAGPTAPTLCAGWETRHLAAHLVLREQSLLAAGLVLKPLAHRMEAELSRRADRALDRNAYATIVNEFKAGAPRISPLSVPRMDHAANLSEFFIHTEDVRRAGDRWVPRALDAKYEDLLWHDLVRRAAHYYRGVDVGIILVLPDGRRHVARKSSTSVAITGRAGELLLHASGRREEALVTFEGAQEAIALLSVSL</sequence>
<keyword evidence="2" id="KW-1185">Reference proteome</keyword>
<gene>
    <name evidence="1" type="ORF">JOF46_003126</name>
</gene>
<dbReference type="SUPFAM" id="SSF109854">
    <property type="entry name" value="DinB/YfiT-like putative metalloenzymes"/>
    <property type="match status" value="1"/>
</dbReference>
<dbReference type="NCBIfam" id="TIGR03085">
    <property type="entry name" value="TIGR03085 family metal-binding protein"/>
    <property type="match status" value="1"/>
</dbReference>
<dbReference type="InterPro" id="IPR017519">
    <property type="entry name" value="CHP03085"/>
</dbReference>
<name>A0ABS4WG79_9MICC</name>
<proteinExistence type="predicted"/>
<dbReference type="InterPro" id="IPR017517">
    <property type="entry name" value="Maleyloyr_isom"/>
</dbReference>
<dbReference type="InterPro" id="IPR034660">
    <property type="entry name" value="DinB/YfiT-like"/>
</dbReference>
<protein>
    <submittedName>
        <fullName evidence="1">Uncharacterized protein (TIGR03085 family)</fullName>
    </submittedName>
</protein>
<evidence type="ECO:0000313" key="2">
    <source>
        <dbReference type="Proteomes" id="UP000766570"/>
    </source>
</evidence>
<evidence type="ECO:0000313" key="1">
    <source>
        <dbReference type="EMBL" id="MBP2375214.1"/>
    </source>
</evidence>